<organism evidence="9 11">
    <name type="scientific">Rhodamnia argentea</name>
    <dbReference type="NCBI Taxonomy" id="178133"/>
    <lineage>
        <taxon>Eukaryota</taxon>
        <taxon>Viridiplantae</taxon>
        <taxon>Streptophyta</taxon>
        <taxon>Embryophyta</taxon>
        <taxon>Tracheophyta</taxon>
        <taxon>Spermatophyta</taxon>
        <taxon>Magnoliopsida</taxon>
        <taxon>eudicotyledons</taxon>
        <taxon>Gunneridae</taxon>
        <taxon>Pentapetalae</taxon>
        <taxon>rosids</taxon>
        <taxon>malvids</taxon>
        <taxon>Myrtales</taxon>
        <taxon>Myrtaceae</taxon>
        <taxon>Myrtoideae</taxon>
        <taxon>Myrteae</taxon>
        <taxon>Australasian group</taxon>
        <taxon>Rhodamnia</taxon>
    </lineage>
</organism>
<accession>A0ABM3HZ15</accession>
<name>A0ABM3HZ15_9MYRT</name>
<dbReference type="PANTHER" id="PTHR32263:SF5">
    <property type="entry name" value="INACTIVE POLY [ADP-RIBOSE] POLYMERASE SRO1-RELATED"/>
    <property type="match status" value="1"/>
</dbReference>
<dbReference type="InterPro" id="IPR044964">
    <property type="entry name" value="RCD1/SRO1-5"/>
</dbReference>
<comment type="subcellular location">
    <subcellularLocation>
        <location evidence="1">Nucleus</location>
    </subcellularLocation>
</comment>
<proteinExistence type="predicted"/>
<evidence type="ECO:0000313" key="13">
    <source>
        <dbReference type="RefSeq" id="XP_048141841.1"/>
    </source>
</evidence>
<gene>
    <name evidence="10 11 12 13" type="primary">LOC115736931</name>
</gene>
<evidence type="ECO:0000259" key="7">
    <source>
        <dbReference type="PROSITE" id="PS51059"/>
    </source>
</evidence>
<evidence type="ECO:0000259" key="6">
    <source>
        <dbReference type="PROSITE" id="PS50918"/>
    </source>
</evidence>
<keyword evidence="3" id="KW-0346">Stress response</keyword>
<dbReference type="InterPro" id="IPR022003">
    <property type="entry name" value="RST"/>
</dbReference>
<evidence type="ECO:0000313" key="9">
    <source>
        <dbReference type="Proteomes" id="UP000827889"/>
    </source>
</evidence>
<dbReference type="Pfam" id="PF12174">
    <property type="entry name" value="RST"/>
    <property type="match status" value="1"/>
</dbReference>
<dbReference type="RefSeq" id="XP_048141838.1">
    <property type="nucleotide sequence ID" value="XM_048285881.1"/>
</dbReference>
<keyword evidence="9" id="KW-1185">Reference proteome</keyword>
<feature type="compositionally biased region" description="Low complexity" evidence="5">
    <location>
        <begin position="470"/>
        <end position="485"/>
    </location>
</feature>
<evidence type="ECO:0000256" key="3">
    <source>
        <dbReference type="ARBA" id="ARBA00023016"/>
    </source>
</evidence>
<protein>
    <submittedName>
        <fullName evidence="10 11">Inactive poly [ADP-ribose] polymerase RCD1-like isoform X1</fullName>
    </submittedName>
</protein>
<keyword evidence="4" id="KW-0539">Nucleus</keyword>
<dbReference type="PANTHER" id="PTHR32263">
    <property type="entry name" value="INACTIVE POLY [ADP-RIBOSE] POLYMERASE SRO4-RELATED"/>
    <property type="match status" value="1"/>
</dbReference>
<feature type="domain" description="WWE" evidence="6">
    <location>
        <begin position="73"/>
        <end position="148"/>
    </location>
</feature>
<dbReference type="SUPFAM" id="SSF56399">
    <property type="entry name" value="ADP-ribosylation"/>
    <property type="match status" value="1"/>
</dbReference>
<dbReference type="InterPro" id="IPR004170">
    <property type="entry name" value="WWE_dom"/>
</dbReference>
<evidence type="ECO:0000256" key="5">
    <source>
        <dbReference type="SAM" id="MobiDB-lite"/>
    </source>
</evidence>
<dbReference type="Proteomes" id="UP000827889">
    <property type="component" value="Chromosome 9"/>
</dbReference>
<keyword evidence="2" id="KW-0217">Developmental protein</keyword>
<dbReference type="Gene3D" id="3.90.228.10">
    <property type="match status" value="1"/>
</dbReference>
<evidence type="ECO:0000313" key="11">
    <source>
        <dbReference type="RefSeq" id="XP_048141838.1"/>
    </source>
</evidence>
<evidence type="ECO:0000259" key="8">
    <source>
        <dbReference type="PROSITE" id="PS51879"/>
    </source>
</evidence>
<evidence type="ECO:0000313" key="12">
    <source>
        <dbReference type="RefSeq" id="XP_048141840.1"/>
    </source>
</evidence>
<dbReference type="RefSeq" id="XP_048141837.1">
    <property type="nucleotide sequence ID" value="XM_048285880.1"/>
</dbReference>
<feature type="region of interest" description="Disordered" evidence="5">
    <location>
        <begin position="463"/>
        <end position="507"/>
    </location>
</feature>
<dbReference type="InterPro" id="IPR012317">
    <property type="entry name" value="Poly(ADP-ribose)pol_cat_dom"/>
</dbReference>
<dbReference type="RefSeq" id="XP_048141840.1">
    <property type="nucleotide sequence ID" value="XM_048285883.1"/>
</dbReference>
<reference evidence="10 11" key="1">
    <citation type="submission" date="2025-05" db="UniProtKB">
        <authorList>
            <consortium name="RefSeq"/>
        </authorList>
    </citation>
    <scope>IDENTIFICATION</scope>
    <source>
        <tissue evidence="10 11">Leaf</tissue>
    </source>
</reference>
<evidence type="ECO:0000256" key="1">
    <source>
        <dbReference type="ARBA" id="ARBA00004123"/>
    </source>
</evidence>
<feature type="domain" description="PARP catalytic" evidence="7">
    <location>
        <begin position="240"/>
        <end position="460"/>
    </location>
</feature>
<evidence type="ECO:0000256" key="4">
    <source>
        <dbReference type="ARBA" id="ARBA00023242"/>
    </source>
</evidence>
<evidence type="ECO:0000256" key="2">
    <source>
        <dbReference type="ARBA" id="ARBA00022473"/>
    </source>
</evidence>
<feature type="domain" description="RST" evidence="8">
    <location>
        <begin position="502"/>
        <end position="573"/>
    </location>
</feature>
<dbReference type="PROSITE" id="PS51059">
    <property type="entry name" value="PARP_CATALYTIC"/>
    <property type="match status" value="1"/>
</dbReference>
<evidence type="ECO:0000313" key="10">
    <source>
        <dbReference type="RefSeq" id="XP_048141837.1"/>
    </source>
</evidence>
<dbReference type="GeneID" id="115736931"/>
<dbReference type="PROSITE" id="PS51879">
    <property type="entry name" value="RST"/>
    <property type="match status" value="1"/>
</dbReference>
<dbReference type="InterPro" id="IPR057823">
    <property type="entry name" value="WWE_RCD1"/>
</dbReference>
<dbReference type="Pfam" id="PF23467">
    <property type="entry name" value="WWE_5"/>
    <property type="match status" value="1"/>
</dbReference>
<dbReference type="PROSITE" id="PS50918">
    <property type="entry name" value="WWE"/>
    <property type="match status" value="1"/>
</dbReference>
<sequence>MQAEIGKVLDSDGKQRISLQLKRKRAVGIADVACKVPHSCDISSTNKHGKRRKVDCFKSTASCPFPFGKSIARYYYNFMKSGVPRRLMYYQNGDWTDFPQTLIGLIKEDLSKKKAAIEVNFGGDHFLLDFLHMFRLDLESNMQQPIAWIDEAGSFFFPETFASECCQHKCFDLPEPMHRDGPCELKLQLEIDISGIDQFKLKECSGESTTPNKQIQKSVNDCMSMEVEDSCDRKHQVKLVETVGENKQMETEVASRIELDAMKLDFETARKIFLTGMGPTAVDILHTHHCSSEPMQDQLELFQKQIEITKKRRGTANIKHAWLAVPNAILPTLKAHGLGNCGALITKPTRGIGVQLAAANCIQISANTCDVDENGIRHLVLCRVIMGNMEVVHPGSTQCYPSGEGFDSGVDDLQNPTRYVVWTMNMNTHIYPEYVISFKVTLKPEGDLIGTRSNRTALRIARSFQEPQTDSSAVDSESSSHPPSDIMEHQGKAPTMGSSTPKTPRSPWMPFPDLFAAISDKVTHKDMDLVNNHYSLFRARKITRDDFVKKLRLIVGDDLLRSTITGLQCKVTSAHNFRSIWGNFLENIHQNGEISCYIGEYVPSGYCQIISFFTCKFLSLEVTSLDEYLIVSFAVCRLL</sequence>
<dbReference type="RefSeq" id="XP_048141841.1">
    <property type="nucleotide sequence ID" value="XM_048285884.1"/>
</dbReference>